<proteinExistence type="predicted"/>
<evidence type="ECO:0000313" key="3">
    <source>
        <dbReference type="EMBL" id="TMR08874.1"/>
    </source>
</evidence>
<feature type="signal peptide" evidence="1">
    <location>
        <begin position="1"/>
        <end position="20"/>
    </location>
</feature>
<name>A0A5S4EZC1_9ACTN</name>
<dbReference type="RefSeq" id="WP_138672930.1">
    <property type="nucleotide sequence ID" value="NZ_VCKY01000265.1"/>
</dbReference>
<organism evidence="3 4">
    <name type="scientific">Nonomuraea turkmeniaca</name>
    <dbReference type="NCBI Taxonomy" id="103838"/>
    <lineage>
        <taxon>Bacteria</taxon>
        <taxon>Bacillati</taxon>
        <taxon>Actinomycetota</taxon>
        <taxon>Actinomycetes</taxon>
        <taxon>Streptosporangiales</taxon>
        <taxon>Streptosporangiaceae</taxon>
        <taxon>Nonomuraea</taxon>
    </lineage>
</organism>
<feature type="chain" id="PRO_5024398047" evidence="1">
    <location>
        <begin position="21"/>
        <end position="383"/>
    </location>
</feature>
<protein>
    <submittedName>
        <fullName evidence="3">Alpha/beta hydrolase</fullName>
    </submittedName>
</protein>
<dbReference type="InterPro" id="IPR029058">
    <property type="entry name" value="AB_hydrolase_fold"/>
</dbReference>
<sequence length="383" mass="40871">MITRVVLALALSTPVTSATAPVARDCPTAMPPRTTCGFLVVPERRDAPDRKIKVGYAVRHSTAKGRKPDPVVYMSGGPGSASIQLTGFLSQMFPDRDVVTVEQRGGPYSEPALGCPETAAALLGRLRTPPADVGAAAVKCRDRLREQGVDLRGYNTKEIVADVVALRGELGYESWNLFGVSYSTRVMLDVAAADPEGTRSVVLDSFLPERVTWYDDADRNLADTTATLGVRERFEAMTARLNASPARVPVADPLRGGAFTAQMTGDDVATIMAEALHETDVAAVAPTLVPALAGGHDELLRPLADAVGEGLVSHAFGLYHAVQCQDEVPFNTFTAKSRLFTVNADKAVCDAWRLPRSTPVNATPKAPVYVLGGQYDPTTPPRT</sequence>
<dbReference type="EMBL" id="VCKY01000265">
    <property type="protein sequence ID" value="TMR08874.1"/>
    <property type="molecule type" value="Genomic_DNA"/>
</dbReference>
<accession>A0A5S4EZC1</accession>
<dbReference type="Proteomes" id="UP000309128">
    <property type="component" value="Unassembled WGS sequence"/>
</dbReference>
<feature type="domain" description="AB hydrolase-1" evidence="2">
    <location>
        <begin position="70"/>
        <end position="208"/>
    </location>
</feature>
<reference evidence="3 4" key="1">
    <citation type="submission" date="2019-05" db="EMBL/GenBank/DDBJ databases">
        <title>Draft genome sequence of Nonomuraea turkmeniaca DSM 43926.</title>
        <authorList>
            <person name="Saricaoglu S."/>
            <person name="Isik K."/>
        </authorList>
    </citation>
    <scope>NUCLEOTIDE SEQUENCE [LARGE SCALE GENOMIC DNA]</scope>
    <source>
        <strain evidence="3 4">DSM 43926</strain>
    </source>
</reference>
<feature type="non-terminal residue" evidence="3">
    <location>
        <position position="383"/>
    </location>
</feature>
<dbReference type="Pfam" id="PF00561">
    <property type="entry name" value="Abhydrolase_1"/>
    <property type="match status" value="1"/>
</dbReference>
<keyword evidence="4" id="KW-1185">Reference proteome</keyword>
<comment type="caution">
    <text evidence="3">The sequence shown here is derived from an EMBL/GenBank/DDBJ whole genome shotgun (WGS) entry which is preliminary data.</text>
</comment>
<dbReference type="InterPro" id="IPR000073">
    <property type="entry name" value="AB_hydrolase_1"/>
</dbReference>
<keyword evidence="1" id="KW-0732">Signal</keyword>
<evidence type="ECO:0000259" key="2">
    <source>
        <dbReference type="Pfam" id="PF00561"/>
    </source>
</evidence>
<dbReference type="AlphaFoldDB" id="A0A5S4EZC1"/>
<dbReference type="OrthoDB" id="9796770at2"/>
<dbReference type="GO" id="GO:0016787">
    <property type="term" value="F:hydrolase activity"/>
    <property type="evidence" value="ECO:0007669"/>
    <property type="project" value="UniProtKB-KW"/>
</dbReference>
<dbReference type="SUPFAM" id="SSF53474">
    <property type="entry name" value="alpha/beta-Hydrolases"/>
    <property type="match status" value="1"/>
</dbReference>
<keyword evidence="3" id="KW-0378">Hydrolase</keyword>
<dbReference type="Gene3D" id="3.40.50.1820">
    <property type="entry name" value="alpha/beta hydrolase"/>
    <property type="match status" value="1"/>
</dbReference>
<evidence type="ECO:0000256" key="1">
    <source>
        <dbReference type="SAM" id="SignalP"/>
    </source>
</evidence>
<gene>
    <name evidence="3" type="ORF">ETD86_45955</name>
</gene>
<evidence type="ECO:0000313" key="4">
    <source>
        <dbReference type="Proteomes" id="UP000309128"/>
    </source>
</evidence>